<proteinExistence type="predicted"/>
<organism evidence="2 3">
    <name type="scientific">Mycobacterium phage Yuna</name>
    <dbReference type="NCBI Taxonomy" id="2599885"/>
    <lineage>
        <taxon>Viruses</taxon>
        <taxon>Duplodnaviria</taxon>
        <taxon>Heunggongvirae</taxon>
        <taxon>Uroviricota</taxon>
        <taxon>Caudoviricetes</taxon>
        <taxon>Weiservirinae</taxon>
        <taxon>Anayavirus</taxon>
        <taxon>Anayavirus yuna</taxon>
    </lineage>
</organism>
<protein>
    <submittedName>
        <fullName evidence="2">Uncharacterized protein</fullName>
    </submittedName>
</protein>
<dbReference type="EMBL" id="MN234176">
    <property type="protein sequence ID" value="QFG09463.1"/>
    <property type="molecule type" value="Genomic_DNA"/>
</dbReference>
<dbReference type="KEGG" id="vg:60325646"/>
<reference evidence="2 3" key="1">
    <citation type="submission" date="2019-07" db="EMBL/GenBank/DDBJ databases">
        <authorList>
            <person name="Divens A.M."/>
            <person name="Garlena R.A."/>
            <person name="Russell D.A."/>
            <person name="Pope W.H."/>
            <person name="Jacobs-Sera D."/>
            <person name="Hatfull G.F."/>
        </authorList>
    </citation>
    <scope>NUCLEOTIDE SEQUENCE [LARGE SCALE GENOMIC DNA]</scope>
</reference>
<evidence type="ECO:0000256" key="1">
    <source>
        <dbReference type="SAM" id="MobiDB-lite"/>
    </source>
</evidence>
<dbReference type="GeneID" id="60325646"/>
<feature type="region of interest" description="Disordered" evidence="1">
    <location>
        <begin position="1"/>
        <end position="26"/>
    </location>
</feature>
<evidence type="ECO:0000313" key="3">
    <source>
        <dbReference type="Proteomes" id="UP000326803"/>
    </source>
</evidence>
<accession>A0A5J6TF26</accession>
<dbReference type="RefSeq" id="YP_009954159.1">
    <property type="nucleotide sequence ID" value="NC_051629.1"/>
</dbReference>
<sequence length="109" mass="11620">MFTYQQRTDHALGRQPGAPVPKGVAMSRTMSRSEVAAMIADRWAVNGQAYATKRDVALHAGSDLARVRKALALLAVDSPAVELSAANRRAFAQGVRAKLAEYRAAGVIA</sequence>
<gene>
    <name evidence="2" type="primary">81</name>
    <name evidence="2" type="ORF">PBI_YUNA_81</name>
</gene>
<dbReference type="Proteomes" id="UP000326803">
    <property type="component" value="Segment"/>
</dbReference>
<evidence type="ECO:0000313" key="2">
    <source>
        <dbReference type="EMBL" id="QFG09463.1"/>
    </source>
</evidence>
<name>A0A5J6TF26_9CAUD</name>
<keyword evidence="3" id="KW-1185">Reference proteome</keyword>